<organism evidence="8 9">
    <name type="scientific">Tunturiibacter empetritectus</name>
    <dbReference type="NCBI Taxonomy" id="3069691"/>
    <lineage>
        <taxon>Bacteria</taxon>
        <taxon>Pseudomonadati</taxon>
        <taxon>Acidobacteriota</taxon>
        <taxon>Terriglobia</taxon>
        <taxon>Terriglobales</taxon>
        <taxon>Acidobacteriaceae</taxon>
        <taxon>Tunturiibacter</taxon>
    </lineage>
</organism>
<dbReference type="InterPro" id="IPR004635">
    <property type="entry name" value="Pept_S49_SppA"/>
</dbReference>
<evidence type="ECO:0000259" key="7">
    <source>
        <dbReference type="Pfam" id="PF01343"/>
    </source>
</evidence>
<dbReference type="CDD" id="cd07023">
    <property type="entry name" value="S49_Sppa_N_C"/>
    <property type="match status" value="1"/>
</dbReference>
<dbReference type="InterPro" id="IPR002142">
    <property type="entry name" value="Peptidase_S49"/>
</dbReference>
<feature type="transmembrane region" description="Helical" evidence="6">
    <location>
        <begin position="69"/>
        <end position="93"/>
    </location>
</feature>
<proteinExistence type="inferred from homology"/>
<evidence type="ECO:0000256" key="5">
    <source>
        <dbReference type="SAM" id="MobiDB-lite"/>
    </source>
</evidence>
<keyword evidence="6" id="KW-0472">Membrane</keyword>
<evidence type="ECO:0000256" key="4">
    <source>
        <dbReference type="ARBA" id="ARBA00022825"/>
    </source>
</evidence>
<gene>
    <name evidence="8" type="ORF">HDF09_002760</name>
</gene>
<protein>
    <submittedName>
        <fullName evidence="8">Protease-4</fullName>
        <ecNumber evidence="8">3.4.21.-</ecNumber>
    </submittedName>
</protein>
<keyword evidence="4" id="KW-0720">Serine protease</keyword>
<dbReference type="PANTHER" id="PTHR42987:SF4">
    <property type="entry name" value="PROTEASE SOHB-RELATED"/>
    <property type="match status" value="1"/>
</dbReference>
<keyword evidence="6" id="KW-0812">Transmembrane</keyword>
<dbReference type="InterPro" id="IPR047272">
    <property type="entry name" value="S49_SppA_C"/>
</dbReference>
<keyword evidence="2 8" id="KW-0645">Protease</keyword>
<name>A0A7W8MTD1_9BACT</name>
<evidence type="ECO:0000256" key="3">
    <source>
        <dbReference type="ARBA" id="ARBA00022801"/>
    </source>
</evidence>
<dbReference type="GO" id="GO:0008236">
    <property type="term" value="F:serine-type peptidase activity"/>
    <property type="evidence" value="ECO:0007669"/>
    <property type="project" value="UniProtKB-KW"/>
</dbReference>
<keyword evidence="9" id="KW-1185">Reference proteome</keyword>
<dbReference type="EMBL" id="JACHDY010000003">
    <property type="protein sequence ID" value="MBB5318074.1"/>
    <property type="molecule type" value="Genomic_DNA"/>
</dbReference>
<reference evidence="8" key="1">
    <citation type="submission" date="2020-08" db="EMBL/GenBank/DDBJ databases">
        <title>Genomic Encyclopedia of Type Strains, Phase IV (KMG-V): Genome sequencing to study the core and pangenomes of soil and plant-associated prokaryotes.</title>
        <authorList>
            <person name="Whitman W."/>
        </authorList>
    </citation>
    <scope>NUCLEOTIDE SEQUENCE [LARGE SCALE GENOMIC DNA]</scope>
    <source>
        <strain evidence="8">M8UP27</strain>
    </source>
</reference>
<dbReference type="PANTHER" id="PTHR42987">
    <property type="entry name" value="PEPTIDASE S49"/>
    <property type="match status" value="1"/>
</dbReference>
<dbReference type="NCBIfam" id="TIGR00706">
    <property type="entry name" value="SppA_dom"/>
    <property type="match status" value="1"/>
</dbReference>
<dbReference type="Gene3D" id="6.20.330.10">
    <property type="match status" value="1"/>
</dbReference>
<keyword evidence="6" id="KW-1133">Transmembrane helix</keyword>
<evidence type="ECO:0000256" key="6">
    <source>
        <dbReference type="SAM" id="Phobius"/>
    </source>
</evidence>
<feature type="domain" description="Peptidase S49" evidence="7">
    <location>
        <begin position="169"/>
        <end position="319"/>
    </location>
</feature>
<evidence type="ECO:0000313" key="9">
    <source>
        <dbReference type="Proteomes" id="UP000568106"/>
    </source>
</evidence>
<evidence type="ECO:0000313" key="8">
    <source>
        <dbReference type="EMBL" id="MBB5318074.1"/>
    </source>
</evidence>
<dbReference type="GO" id="GO:0006508">
    <property type="term" value="P:proteolysis"/>
    <property type="evidence" value="ECO:0007669"/>
    <property type="project" value="UniProtKB-KW"/>
</dbReference>
<dbReference type="Gene3D" id="3.90.226.10">
    <property type="entry name" value="2-enoyl-CoA Hydratase, Chain A, domain 1"/>
    <property type="match status" value="1"/>
</dbReference>
<dbReference type="EC" id="3.4.21.-" evidence="8"/>
<evidence type="ECO:0000256" key="2">
    <source>
        <dbReference type="ARBA" id="ARBA00022670"/>
    </source>
</evidence>
<comment type="caution">
    <text evidence="8">The sequence shown here is derived from an EMBL/GenBank/DDBJ whole genome shotgun (WGS) entry which is preliminary data.</text>
</comment>
<keyword evidence="3 8" id="KW-0378">Hydrolase</keyword>
<dbReference type="SUPFAM" id="SSF52096">
    <property type="entry name" value="ClpP/crotonase"/>
    <property type="match status" value="1"/>
</dbReference>
<comment type="similarity">
    <text evidence="1">Belongs to the peptidase S49 family.</text>
</comment>
<sequence>MPAFLPPPRCSNRDSTAIESPAKLHSMPEDFSTPPPPPPSFPYTQTPAYPPAYPYPPRQGFPPPRQRSAWFYIGIIAGSLAAVFLLVTFMVWITARSVTGSSAGLGLASNSIAVIDISGAILSPETIDSQLRKFGDDSSVKAILLHINSPGGGAAASQEIYHEVLRVRQENHKKVIASIESVGASGAYYIASACDRIYANDASVVGSIGVIMEWTNYGDLLRWAKLKNVVIHAGELKDAGDPSRDLTPKEQAYFQSLVDNMYTQFVHDVATGRHTSDEKIKPLATGQVWTGQQSLPLGLIDKVGGYRVALMETAREAGISGEPNVVRPAKNKRGLFALLADDGEDLFPNPSQMLNHAPGFYFMWK</sequence>
<evidence type="ECO:0000256" key="1">
    <source>
        <dbReference type="ARBA" id="ARBA00008683"/>
    </source>
</evidence>
<dbReference type="Proteomes" id="UP000568106">
    <property type="component" value="Unassembled WGS sequence"/>
</dbReference>
<dbReference type="InterPro" id="IPR029045">
    <property type="entry name" value="ClpP/crotonase-like_dom_sf"/>
</dbReference>
<accession>A0A7W8MTD1</accession>
<dbReference type="AlphaFoldDB" id="A0A7W8MTD1"/>
<dbReference type="Pfam" id="PF01343">
    <property type="entry name" value="Peptidase_S49"/>
    <property type="match status" value="1"/>
</dbReference>
<feature type="region of interest" description="Disordered" evidence="5">
    <location>
        <begin position="1"/>
        <end position="46"/>
    </location>
</feature>